<sequence length="363" mass="39999">MASMIKTSSFLVLVLFFSLCLSNLATASNNVSAVFAFGDSTIDSGNNNGFHTLFRSDHLPYGCDFPHHVPTGRFSNGLIATDYLTHILGIKDVLPAYLDPLVTDGDLLTGVSFGSGGSGLDDHTVALTKVFGLSDQFKLFEECLQRIRRTVGDEKANDIIKNALFVVSVGTNDMLYNAYLSPARMHHHYGSTPAYQDFLLQNLDAFIQRLYGVGARRILVAGLPPIGCLPVQVTVNSILPSEHWLQRECKVEQNMDSKTYNNKLQSHIHLLQTILNGAKVAYFDIYSPILDMVQSPTKYGFTETLEGCCGTGLLEMGPVCNEFDETCPDSSKFLFWDAVHPSQAGNYFLAESGRQNVLPYLTN</sequence>
<dbReference type="InterPro" id="IPR001087">
    <property type="entry name" value="GDSL"/>
</dbReference>
<evidence type="ECO:0000313" key="5">
    <source>
        <dbReference type="Proteomes" id="UP001359559"/>
    </source>
</evidence>
<dbReference type="AlphaFoldDB" id="A0AAN9PJK7"/>
<evidence type="ECO:0000256" key="2">
    <source>
        <dbReference type="ARBA" id="ARBA00022729"/>
    </source>
</evidence>
<protein>
    <submittedName>
        <fullName evidence="4">Uncharacterized protein</fullName>
    </submittedName>
</protein>
<dbReference type="InterPro" id="IPR036514">
    <property type="entry name" value="SGNH_hydro_sf"/>
</dbReference>
<proteinExistence type="inferred from homology"/>
<keyword evidence="5" id="KW-1185">Reference proteome</keyword>
<accession>A0AAN9PJK7</accession>
<dbReference type="Gene3D" id="3.40.50.1110">
    <property type="entry name" value="SGNH hydrolase"/>
    <property type="match status" value="1"/>
</dbReference>
<dbReference type="CDD" id="cd01837">
    <property type="entry name" value="SGNH_plant_lipase_like"/>
    <property type="match status" value="1"/>
</dbReference>
<dbReference type="EMBL" id="JAYKXN010000003">
    <property type="protein sequence ID" value="KAK7300498.1"/>
    <property type="molecule type" value="Genomic_DNA"/>
</dbReference>
<evidence type="ECO:0000256" key="3">
    <source>
        <dbReference type="SAM" id="SignalP"/>
    </source>
</evidence>
<comment type="similarity">
    <text evidence="1">Belongs to the 'GDSL' lipolytic enzyme family.</text>
</comment>
<dbReference type="SUPFAM" id="SSF52266">
    <property type="entry name" value="SGNH hydrolase"/>
    <property type="match status" value="1"/>
</dbReference>
<dbReference type="PANTHER" id="PTHR45642:SF139">
    <property type="entry name" value="SGNH HYDROLASE-TYPE ESTERASE DOMAIN-CONTAINING PROTEIN"/>
    <property type="match status" value="1"/>
</dbReference>
<organism evidence="4 5">
    <name type="scientific">Clitoria ternatea</name>
    <name type="common">Butterfly pea</name>
    <dbReference type="NCBI Taxonomy" id="43366"/>
    <lineage>
        <taxon>Eukaryota</taxon>
        <taxon>Viridiplantae</taxon>
        <taxon>Streptophyta</taxon>
        <taxon>Embryophyta</taxon>
        <taxon>Tracheophyta</taxon>
        <taxon>Spermatophyta</taxon>
        <taxon>Magnoliopsida</taxon>
        <taxon>eudicotyledons</taxon>
        <taxon>Gunneridae</taxon>
        <taxon>Pentapetalae</taxon>
        <taxon>rosids</taxon>
        <taxon>fabids</taxon>
        <taxon>Fabales</taxon>
        <taxon>Fabaceae</taxon>
        <taxon>Papilionoideae</taxon>
        <taxon>50 kb inversion clade</taxon>
        <taxon>NPAAA clade</taxon>
        <taxon>indigoferoid/millettioid clade</taxon>
        <taxon>Phaseoleae</taxon>
        <taxon>Clitoria</taxon>
    </lineage>
</organism>
<feature type="signal peptide" evidence="3">
    <location>
        <begin position="1"/>
        <end position="27"/>
    </location>
</feature>
<dbReference type="GO" id="GO:0016788">
    <property type="term" value="F:hydrolase activity, acting on ester bonds"/>
    <property type="evidence" value="ECO:0007669"/>
    <property type="project" value="InterPro"/>
</dbReference>
<feature type="chain" id="PRO_5042951166" evidence="3">
    <location>
        <begin position="28"/>
        <end position="363"/>
    </location>
</feature>
<dbReference type="InterPro" id="IPR050592">
    <property type="entry name" value="GDSL_lipolytic_enzyme"/>
</dbReference>
<dbReference type="Proteomes" id="UP001359559">
    <property type="component" value="Unassembled WGS sequence"/>
</dbReference>
<keyword evidence="2 3" id="KW-0732">Signal</keyword>
<evidence type="ECO:0000313" key="4">
    <source>
        <dbReference type="EMBL" id="KAK7300498.1"/>
    </source>
</evidence>
<reference evidence="4 5" key="1">
    <citation type="submission" date="2024-01" db="EMBL/GenBank/DDBJ databases">
        <title>The genomes of 5 underutilized Papilionoideae crops provide insights into root nodulation and disease resistance.</title>
        <authorList>
            <person name="Yuan L."/>
        </authorList>
    </citation>
    <scope>NUCLEOTIDE SEQUENCE [LARGE SCALE GENOMIC DNA]</scope>
    <source>
        <strain evidence="4">LY-2023</strain>
        <tissue evidence="4">Leaf</tissue>
    </source>
</reference>
<evidence type="ECO:0000256" key="1">
    <source>
        <dbReference type="ARBA" id="ARBA00008668"/>
    </source>
</evidence>
<dbReference type="PANTHER" id="PTHR45642">
    <property type="entry name" value="GDSL ESTERASE/LIPASE EXL3"/>
    <property type="match status" value="1"/>
</dbReference>
<dbReference type="InterPro" id="IPR035669">
    <property type="entry name" value="SGNH_plant_lipase-like"/>
</dbReference>
<name>A0AAN9PJK7_CLITE</name>
<gene>
    <name evidence="4" type="ORF">RJT34_11343</name>
</gene>
<dbReference type="Pfam" id="PF00657">
    <property type="entry name" value="Lipase_GDSL"/>
    <property type="match status" value="1"/>
</dbReference>
<comment type="caution">
    <text evidence="4">The sequence shown here is derived from an EMBL/GenBank/DDBJ whole genome shotgun (WGS) entry which is preliminary data.</text>
</comment>